<protein>
    <recommendedName>
        <fullName evidence="6">VacJ family lipoprotein</fullName>
    </recommendedName>
</protein>
<dbReference type="EMBL" id="AP024233">
    <property type="protein sequence ID" value="BCO08643.1"/>
    <property type="molecule type" value="Genomic_DNA"/>
</dbReference>
<reference evidence="4" key="1">
    <citation type="submission" date="2020-12" db="EMBL/GenBank/DDBJ databases">
        <title>Desulfobium dissulfuricans gen. nov., sp. nov., a novel mesophilic, sulfate-reducing bacterium isolated from a deep-sea hydrothermal vent.</title>
        <authorList>
            <person name="Hashimoto Y."/>
            <person name="Tame A."/>
            <person name="Sawayama S."/>
            <person name="Miyazaki J."/>
            <person name="Takai K."/>
            <person name="Nakagawa S."/>
        </authorList>
    </citation>
    <scope>NUCLEOTIDE SEQUENCE</scope>
    <source>
        <strain evidence="4">GF1</strain>
    </source>
</reference>
<sequence length="259" mass="29652">MNAYLLPARRWYLLVVLALLILVPRAVQAARDEAVDFLNDDFYAEEGAETEVPDPLEPLNRVMFTFNDKAYLWVLKPVTTTYADTVPWEMRWCIDSFFNNLLEPVRFANALLQLRLGDAGTILGRFLINSTLGVFGLADVAEREFEIPTVEASLGETLATWGIGDGLYLVVPFYGSTTLRDFTGTMAETFVTPYYLLADSWREESLIYAGKNINNLTFHLGEYEQMKELSFDPYIALRNGYFQYRRQQRSRAETENNGE</sequence>
<name>A0A915TZH5_9BACT</name>
<dbReference type="PRINTS" id="PR01805">
    <property type="entry name" value="VACJLIPOPROT"/>
</dbReference>
<dbReference type="Proteomes" id="UP001063350">
    <property type="component" value="Chromosome"/>
</dbReference>
<dbReference type="PANTHER" id="PTHR30035:SF3">
    <property type="entry name" value="INTERMEMBRANE PHOSPHOLIPID TRANSPORT SYSTEM LIPOPROTEIN MLAA"/>
    <property type="match status" value="1"/>
</dbReference>
<dbReference type="GO" id="GO:0016020">
    <property type="term" value="C:membrane"/>
    <property type="evidence" value="ECO:0007669"/>
    <property type="project" value="InterPro"/>
</dbReference>
<feature type="chain" id="PRO_5037087957" description="VacJ family lipoprotein" evidence="3">
    <location>
        <begin position="30"/>
        <end position="259"/>
    </location>
</feature>
<evidence type="ECO:0000256" key="3">
    <source>
        <dbReference type="SAM" id="SignalP"/>
    </source>
</evidence>
<proteinExistence type="inferred from homology"/>
<dbReference type="KEGG" id="ddu:GF1_10190"/>
<evidence type="ECO:0000313" key="5">
    <source>
        <dbReference type="Proteomes" id="UP001063350"/>
    </source>
</evidence>
<dbReference type="AlphaFoldDB" id="A0A915TZH5"/>
<feature type="signal peptide" evidence="3">
    <location>
        <begin position="1"/>
        <end position="29"/>
    </location>
</feature>
<evidence type="ECO:0000256" key="1">
    <source>
        <dbReference type="ARBA" id="ARBA00010634"/>
    </source>
</evidence>
<evidence type="ECO:0000256" key="2">
    <source>
        <dbReference type="ARBA" id="ARBA00022729"/>
    </source>
</evidence>
<dbReference type="GO" id="GO:0120010">
    <property type="term" value="P:intermembrane phospholipid transfer"/>
    <property type="evidence" value="ECO:0007669"/>
    <property type="project" value="TreeGrafter"/>
</dbReference>
<dbReference type="InterPro" id="IPR007428">
    <property type="entry name" value="MlaA"/>
</dbReference>
<evidence type="ECO:0008006" key="6">
    <source>
        <dbReference type="Google" id="ProtNLM"/>
    </source>
</evidence>
<accession>A0A915TZH5</accession>
<evidence type="ECO:0000313" key="4">
    <source>
        <dbReference type="EMBL" id="BCO08643.1"/>
    </source>
</evidence>
<dbReference type="PANTHER" id="PTHR30035">
    <property type="entry name" value="LIPOPROTEIN VACJ-RELATED"/>
    <property type="match status" value="1"/>
</dbReference>
<keyword evidence="2 3" id="KW-0732">Signal</keyword>
<organism evidence="4 5">
    <name type="scientific">Desulfolithobacter dissulfuricans</name>
    <dbReference type="NCBI Taxonomy" id="2795293"/>
    <lineage>
        <taxon>Bacteria</taxon>
        <taxon>Pseudomonadati</taxon>
        <taxon>Thermodesulfobacteriota</taxon>
        <taxon>Desulfobulbia</taxon>
        <taxon>Desulfobulbales</taxon>
        <taxon>Desulfobulbaceae</taxon>
        <taxon>Desulfolithobacter</taxon>
    </lineage>
</organism>
<dbReference type="Pfam" id="PF04333">
    <property type="entry name" value="MlaA"/>
    <property type="match status" value="1"/>
</dbReference>
<keyword evidence="5" id="KW-1185">Reference proteome</keyword>
<dbReference type="RefSeq" id="WP_267928542.1">
    <property type="nucleotide sequence ID" value="NZ_AP024233.1"/>
</dbReference>
<comment type="similarity">
    <text evidence="1">Belongs to the MlaA family.</text>
</comment>
<gene>
    <name evidence="4" type="ORF">GF1_10190</name>
</gene>